<evidence type="ECO:0000313" key="2">
    <source>
        <dbReference type="Proteomes" id="UP001185092"/>
    </source>
</evidence>
<name>A0AAE3XNS2_9BACT</name>
<comment type="caution">
    <text evidence="1">The sequence shown here is derived from an EMBL/GenBank/DDBJ whole genome shotgun (WGS) entry which is preliminary data.</text>
</comment>
<dbReference type="Proteomes" id="UP001185092">
    <property type="component" value="Unassembled WGS sequence"/>
</dbReference>
<dbReference type="EMBL" id="JAVDQD010000003">
    <property type="protein sequence ID" value="MDR6239958.1"/>
    <property type="molecule type" value="Genomic_DNA"/>
</dbReference>
<organism evidence="1 2">
    <name type="scientific">Aureibacter tunicatorum</name>
    <dbReference type="NCBI Taxonomy" id="866807"/>
    <lineage>
        <taxon>Bacteria</taxon>
        <taxon>Pseudomonadati</taxon>
        <taxon>Bacteroidota</taxon>
        <taxon>Cytophagia</taxon>
        <taxon>Cytophagales</taxon>
        <taxon>Persicobacteraceae</taxon>
        <taxon>Aureibacter</taxon>
    </lineage>
</organism>
<sequence length="63" mass="7097">MTKVQIISPLCKVGEVVLCKVLSKSCKGKITRIKSDKEVFVKLDNISGVTKFRLKDILILNYN</sequence>
<keyword evidence="2" id="KW-1185">Reference proteome</keyword>
<reference evidence="1" key="1">
    <citation type="submission" date="2023-07" db="EMBL/GenBank/DDBJ databases">
        <title>Genomic Encyclopedia of Type Strains, Phase IV (KMG-IV): sequencing the most valuable type-strain genomes for metagenomic binning, comparative biology and taxonomic classification.</title>
        <authorList>
            <person name="Goeker M."/>
        </authorList>
    </citation>
    <scope>NUCLEOTIDE SEQUENCE</scope>
    <source>
        <strain evidence="1">DSM 26174</strain>
    </source>
</reference>
<accession>A0AAE3XNS2</accession>
<protein>
    <submittedName>
        <fullName evidence="1">Uncharacterized protein</fullName>
    </submittedName>
</protein>
<proteinExistence type="predicted"/>
<dbReference type="AlphaFoldDB" id="A0AAE3XNS2"/>
<gene>
    <name evidence="1" type="ORF">HNQ88_003006</name>
</gene>
<evidence type="ECO:0000313" key="1">
    <source>
        <dbReference type="EMBL" id="MDR6239958.1"/>
    </source>
</evidence>